<dbReference type="GO" id="GO:0043139">
    <property type="term" value="F:5'-3' DNA helicase activity"/>
    <property type="evidence" value="ECO:0007669"/>
    <property type="project" value="UniProtKB-EC"/>
</dbReference>
<accession>A0A1X7UTX0</accession>
<keyword evidence="1" id="KW-0547">Nucleotide-binding</keyword>
<dbReference type="OrthoDB" id="10058468at2759"/>
<dbReference type="InterPro" id="IPR027417">
    <property type="entry name" value="P-loop_NTPase"/>
</dbReference>
<dbReference type="InParanoid" id="A0A1X7UTX0"/>
<dbReference type="InterPro" id="IPR010285">
    <property type="entry name" value="DNA_helicase_pif1-like_DEAD"/>
</dbReference>
<name>A0A1X7UTX0_AMPQE</name>
<dbReference type="Gene3D" id="3.40.50.300">
    <property type="entry name" value="P-loop containing nucleotide triphosphate hydrolases"/>
    <property type="match status" value="1"/>
</dbReference>
<dbReference type="InterPro" id="IPR051055">
    <property type="entry name" value="PIF1_helicase"/>
</dbReference>
<proteinExistence type="inferred from homology"/>
<dbReference type="GO" id="GO:0016887">
    <property type="term" value="F:ATP hydrolysis activity"/>
    <property type="evidence" value="ECO:0007669"/>
    <property type="project" value="RHEA"/>
</dbReference>
<evidence type="ECO:0000256" key="1">
    <source>
        <dbReference type="RuleBase" id="RU363044"/>
    </source>
</evidence>
<protein>
    <recommendedName>
        <fullName evidence="1">ATP-dependent DNA helicase</fullName>
        <ecNumber evidence="1">5.6.2.3</ecNumber>
    </recommendedName>
</protein>
<comment type="cofactor">
    <cofactor evidence="1">
        <name>Mg(2+)</name>
        <dbReference type="ChEBI" id="CHEBI:18420"/>
    </cofactor>
</comment>
<comment type="catalytic activity">
    <reaction evidence="1">
        <text>ATP + H2O = ADP + phosphate + H(+)</text>
        <dbReference type="Rhea" id="RHEA:13065"/>
        <dbReference type="ChEBI" id="CHEBI:15377"/>
        <dbReference type="ChEBI" id="CHEBI:15378"/>
        <dbReference type="ChEBI" id="CHEBI:30616"/>
        <dbReference type="ChEBI" id="CHEBI:43474"/>
        <dbReference type="ChEBI" id="CHEBI:456216"/>
        <dbReference type="EC" id="5.6.2.3"/>
    </reaction>
</comment>
<dbReference type="Pfam" id="PF05970">
    <property type="entry name" value="PIF1"/>
    <property type="match status" value="1"/>
</dbReference>
<keyword evidence="1" id="KW-0067">ATP-binding</keyword>
<organism evidence="3">
    <name type="scientific">Amphimedon queenslandica</name>
    <name type="common">Sponge</name>
    <dbReference type="NCBI Taxonomy" id="400682"/>
    <lineage>
        <taxon>Eukaryota</taxon>
        <taxon>Metazoa</taxon>
        <taxon>Porifera</taxon>
        <taxon>Demospongiae</taxon>
        <taxon>Heteroscleromorpha</taxon>
        <taxon>Haplosclerida</taxon>
        <taxon>Niphatidae</taxon>
        <taxon>Amphimedon</taxon>
    </lineage>
</organism>
<sequence>MHGLNSKQREMVMYNRDWCKRAVVALCNNAHIEPYPVFLSGPGGVGKSHVIRLSQSDTMKLLRLSGEMEPTDVPVLLTAATGVATFNIGGMTLRSAFVLDCGQLGYQQLSSDKVNTLRTRLSKLKLLIIDEVSMVGTNFLFILHKRLKQIMNLPDSRIFGDVFILAFRDLCQLPPVLQSPLISTIADGSLASLHGSGFLWKDVFKMLVLTEII</sequence>
<keyword evidence="1" id="KW-0378">Hydrolase</keyword>
<dbReference type="GO" id="GO:0000723">
    <property type="term" value="P:telomere maintenance"/>
    <property type="evidence" value="ECO:0007669"/>
    <property type="project" value="InterPro"/>
</dbReference>
<keyword evidence="1" id="KW-0227">DNA damage</keyword>
<dbReference type="GO" id="GO:0005524">
    <property type="term" value="F:ATP binding"/>
    <property type="evidence" value="ECO:0007669"/>
    <property type="project" value="UniProtKB-KW"/>
</dbReference>
<dbReference type="GO" id="GO:0006310">
    <property type="term" value="P:DNA recombination"/>
    <property type="evidence" value="ECO:0007669"/>
    <property type="project" value="UniProtKB-KW"/>
</dbReference>
<dbReference type="EC" id="5.6.2.3" evidence="1"/>
<dbReference type="PANTHER" id="PTHR47642">
    <property type="entry name" value="ATP-DEPENDENT DNA HELICASE"/>
    <property type="match status" value="1"/>
</dbReference>
<reference evidence="3" key="1">
    <citation type="submission" date="2017-05" db="UniProtKB">
        <authorList>
            <consortium name="EnsemblMetazoa"/>
        </authorList>
    </citation>
    <scope>IDENTIFICATION</scope>
</reference>
<keyword evidence="1" id="KW-0347">Helicase</keyword>
<comment type="similarity">
    <text evidence="1">Belongs to the helicase family.</text>
</comment>
<dbReference type="AlphaFoldDB" id="A0A1X7UTX0"/>
<evidence type="ECO:0000313" key="3">
    <source>
        <dbReference type="EnsemblMetazoa" id="Aqu2.1.31111_001"/>
    </source>
</evidence>
<dbReference type="GO" id="GO:0006281">
    <property type="term" value="P:DNA repair"/>
    <property type="evidence" value="ECO:0007669"/>
    <property type="project" value="UniProtKB-KW"/>
</dbReference>
<dbReference type="EnsemblMetazoa" id="Aqu2.1.31111_001">
    <property type="protein sequence ID" value="Aqu2.1.31111_001"/>
    <property type="gene ID" value="Aqu2.1.31111"/>
</dbReference>
<keyword evidence="1" id="KW-0233">DNA recombination</keyword>
<evidence type="ECO:0000259" key="2">
    <source>
        <dbReference type="Pfam" id="PF05970"/>
    </source>
</evidence>
<dbReference type="SUPFAM" id="SSF52540">
    <property type="entry name" value="P-loop containing nucleoside triphosphate hydrolases"/>
    <property type="match status" value="1"/>
</dbReference>
<dbReference type="PANTHER" id="PTHR47642:SF8">
    <property type="entry name" value="ATP-DEPENDENT DNA HELICASE"/>
    <property type="match status" value="1"/>
</dbReference>
<keyword evidence="1" id="KW-0234">DNA repair</keyword>
<feature type="domain" description="DNA helicase Pif1-like DEAD-box helicase" evidence="2">
    <location>
        <begin position="34"/>
        <end position="211"/>
    </location>
</feature>